<dbReference type="SMART" id="SM00422">
    <property type="entry name" value="HTH_MERR"/>
    <property type="match status" value="1"/>
</dbReference>
<dbReference type="AlphaFoldDB" id="A0A9W6KKS2"/>
<dbReference type="InterPro" id="IPR009061">
    <property type="entry name" value="DNA-bd_dom_put_sf"/>
</dbReference>
<dbReference type="GO" id="GO:0006260">
    <property type="term" value="P:DNA replication"/>
    <property type="evidence" value="ECO:0007669"/>
    <property type="project" value="InterPro"/>
</dbReference>
<dbReference type="PROSITE" id="PS00552">
    <property type="entry name" value="HTH_MERR_1"/>
    <property type="match status" value="1"/>
</dbReference>
<dbReference type="InterPro" id="IPR046938">
    <property type="entry name" value="DNA_clamp_sf"/>
</dbReference>
<proteinExistence type="predicted"/>
<accession>A0A9W6KKS2</accession>
<dbReference type="GO" id="GO:0008408">
    <property type="term" value="F:3'-5' exonuclease activity"/>
    <property type="evidence" value="ECO:0007669"/>
    <property type="project" value="InterPro"/>
</dbReference>
<evidence type="ECO:0000313" key="3">
    <source>
        <dbReference type="EMBL" id="GLL03902.1"/>
    </source>
</evidence>
<dbReference type="Pfam" id="PF13411">
    <property type="entry name" value="MerR_1"/>
    <property type="match status" value="1"/>
</dbReference>
<dbReference type="SUPFAM" id="SSF46955">
    <property type="entry name" value="Putative DNA-binding domain"/>
    <property type="match status" value="1"/>
</dbReference>
<keyword evidence="4" id="KW-1185">Reference proteome</keyword>
<dbReference type="GO" id="GO:0003887">
    <property type="term" value="F:DNA-directed DNA polymerase activity"/>
    <property type="evidence" value="ECO:0007669"/>
    <property type="project" value="InterPro"/>
</dbReference>
<dbReference type="EMBL" id="BSFP01000038">
    <property type="protein sequence ID" value="GLL03902.1"/>
    <property type="molecule type" value="Genomic_DNA"/>
</dbReference>
<dbReference type="Gene3D" id="1.10.1660.10">
    <property type="match status" value="1"/>
</dbReference>
<dbReference type="GO" id="GO:0003700">
    <property type="term" value="F:DNA-binding transcription factor activity"/>
    <property type="evidence" value="ECO:0007669"/>
    <property type="project" value="InterPro"/>
</dbReference>
<sequence length="347" mass="37079">MEYEDRLTIGAFARAAGVTPSALRFYDECGLVRPAFVDAATGYRYYRPAQVDEVVLIRRLREAGLPLADVRRVLAGPVAAAEVLLADHLEAMERAVAEARATMASTLTLLRDRQRSSVTVPGRLLADAIGQVAGAADATGDVPVLGGVLLELAGGELRLVATDRYRLAIRSLRPELRRGADASAVVAAAQLWHHRAWLGAQDVVRLRFGGPALHLGERPLPAIAEPYPDYRVVLRQLPEPVTTVVAARRPLLRALGDDPAARLDLLVDKGLRVRSSARPAAAVDVPADVRGEPSAVSFRFTTLQPAVAAGVGPDVLLRIGPPGQPAVVRSADDSDFTILAMPCEETQ</sequence>
<feature type="domain" description="HTH merR-type" evidence="2">
    <location>
        <begin position="6"/>
        <end position="76"/>
    </location>
</feature>
<dbReference type="InterPro" id="IPR000551">
    <property type="entry name" value="MerR-type_HTH_dom"/>
</dbReference>
<dbReference type="Pfam" id="PF02767">
    <property type="entry name" value="DNA_pol3_beta_2"/>
    <property type="match status" value="1"/>
</dbReference>
<dbReference type="InterPro" id="IPR022637">
    <property type="entry name" value="DNA_polIII_beta_cen"/>
</dbReference>
<dbReference type="SUPFAM" id="SSF55979">
    <property type="entry name" value="DNA clamp"/>
    <property type="match status" value="1"/>
</dbReference>
<dbReference type="PROSITE" id="PS50937">
    <property type="entry name" value="HTH_MERR_2"/>
    <property type="match status" value="1"/>
</dbReference>
<dbReference type="GO" id="GO:0003677">
    <property type="term" value="F:DNA binding"/>
    <property type="evidence" value="ECO:0007669"/>
    <property type="project" value="UniProtKB-KW"/>
</dbReference>
<dbReference type="PANTHER" id="PTHR30204:SF97">
    <property type="entry name" value="MERR FAMILY REGULATORY PROTEIN"/>
    <property type="match status" value="1"/>
</dbReference>
<reference evidence="3" key="1">
    <citation type="journal article" date="2014" name="Int. J. Syst. Evol. Microbiol.">
        <title>Complete genome sequence of Corynebacterium casei LMG S-19264T (=DSM 44701T), isolated from a smear-ripened cheese.</title>
        <authorList>
            <consortium name="US DOE Joint Genome Institute (JGI-PGF)"/>
            <person name="Walter F."/>
            <person name="Albersmeier A."/>
            <person name="Kalinowski J."/>
            <person name="Ruckert C."/>
        </authorList>
    </citation>
    <scope>NUCLEOTIDE SEQUENCE</scope>
    <source>
        <strain evidence="3">VKM Ac-1321</strain>
    </source>
</reference>
<evidence type="ECO:0000259" key="2">
    <source>
        <dbReference type="PROSITE" id="PS50937"/>
    </source>
</evidence>
<dbReference type="RefSeq" id="WP_261960155.1">
    <property type="nucleotide sequence ID" value="NZ_BAAAXA010000001.1"/>
</dbReference>
<dbReference type="GO" id="GO:0009360">
    <property type="term" value="C:DNA polymerase III complex"/>
    <property type="evidence" value="ECO:0007669"/>
    <property type="project" value="InterPro"/>
</dbReference>
<evidence type="ECO:0000313" key="4">
    <source>
        <dbReference type="Proteomes" id="UP001143480"/>
    </source>
</evidence>
<evidence type="ECO:0000256" key="1">
    <source>
        <dbReference type="ARBA" id="ARBA00023125"/>
    </source>
</evidence>
<comment type="caution">
    <text evidence="3">The sequence shown here is derived from an EMBL/GenBank/DDBJ whole genome shotgun (WGS) entry which is preliminary data.</text>
</comment>
<protein>
    <recommendedName>
        <fullName evidence="2">HTH merR-type domain-containing protein</fullName>
    </recommendedName>
</protein>
<dbReference type="Proteomes" id="UP001143480">
    <property type="component" value="Unassembled WGS sequence"/>
</dbReference>
<gene>
    <name evidence="3" type="ORF">GCM10017581_056480</name>
</gene>
<reference evidence="3" key="2">
    <citation type="submission" date="2023-01" db="EMBL/GenBank/DDBJ databases">
        <authorList>
            <person name="Sun Q."/>
            <person name="Evtushenko L."/>
        </authorList>
    </citation>
    <scope>NUCLEOTIDE SEQUENCE</scope>
    <source>
        <strain evidence="3">VKM Ac-1321</strain>
    </source>
</reference>
<dbReference type="Gene3D" id="3.10.150.10">
    <property type="entry name" value="DNA Polymerase III, subunit A, domain 2"/>
    <property type="match status" value="2"/>
</dbReference>
<dbReference type="PANTHER" id="PTHR30204">
    <property type="entry name" value="REDOX-CYCLING DRUG-SENSING TRANSCRIPTIONAL ACTIVATOR SOXR"/>
    <property type="match status" value="1"/>
</dbReference>
<dbReference type="InterPro" id="IPR047057">
    <property type="entry name" value="MerR_fam"/>
</dbReference>
<dbReference type="CDD" id="cd01107">
    <property type="entry name" value="HTH_BmrR"/>
    <property type="match status" value="1"/>
</dbReference>
<organism evidence="3 4">
    <name type="scientific">Dactylosporangium matsuzakiense</name>
    <dbReference type="NCBI Taxonomy" id="53360"/>
    <lineage>
        <taxon>Bacteria</taxon>
        <taxon>Bacillati</taxon>
        <taxon>Actinomycetota</taxon>
        <taxon>Actinomycetes</taxon>
        <taxon>Micromonosporales</taxon>
        <taxon>Micromonosporaceae</taxon>
        <taxon>Dactylosporangium</taxon>
    </lineage>
</organism>
<keyword evidence="1" id="KW-0238">DNA-binding</keyword>
<name>A0A9W6KKS2_9ACTN</name>